<reference evidence="1" key="1">
    <citation type="submission" date="2019-08" db="EMBL/GenBank/DDBJ databases">
        <title>Genome sequence of Clostridiales bacterium MT110.</title>
        <authorList>
            <person name="Cao J."/>
        </authorList>
    </citation>
    <scope>NUCLEOTIDE SEQUENCE</scope>
    <source>
        <strain evidence="1">MT110</strain>
    </source>
</reference>
<dbReference type="EMBL" id="CP042469">
    <property type="protein sequence ID" value="QOX62498.1"/>
    <property type="molecule type" value="Genomic_DNA"/>
</dbReference>
<proteinExistence type="predicted"/>
<evidence type="ECO:0000313" key="2">
    <source>
        <dbReference type="Proteomes" id="UP000594014"/>
    </source>
</evidence>
<evidence type="ECO:0000313" key="1">
    <source>
        <dbReference type="EMBL" id="QOX62498.1"/>
    </source>
</evidence>
<sequence>MKQLIVLMGVLPIMLVFLFQYALDQKNNERINRFQEYVYQAKEQAKQEGCFTPSIRNELSTKITDTFGVTEGEMILALEAVPQYRTTAFDERELIYYKVSVPIEKIMAGNRFFGISDADNQGMYTIESWTASERLRD</sequence>
<gene>
    <name evidence="1" type="ORF">FRZ06_03625</name>
</gene>
<name>A0ACD1A7P8_9FIRM</name>
<organism evidence="1 2">
    <name type="scientific">Anoxybacterium hadale</name>
    <dbReference type="NCBI Taxonomy" id="3408580"/>
    <lineage>
        <taxon>Bacteria</taxon>
        <taxon>Bacillati</taxon>
        <taxon>Bacillota</taxon>
        <taxon>Clostridia</taxon>
        <taxon>Peptostreptococcales</taxon>
        <taxon>Anaerovoracaceae</taxon>
        <taxon>Anoxybacterium</taxon>
    </lineage>
</organism>
<keyword evidence="2" id="KW-1185">Reference proteome</keyword>
<protein>
    <submittedName>
        <fullName evidence="1">Uncharacterized protein</fullName>
    </submittedName>
</protein>
<accession>A0ACD1A7P8</accession>
<dbReference type="Proteomes" id="UP000594014">
    <property type="component" value="Chromosome"/>
</dbReference>